<reference evidence="1 2" key="1">
    <citation type="submission" date="2018-06" db="EMBL/GenBank/DDBJ databases">
        <authorList>
            <consortium name="Pathogen Informatics"/>
            <person name="Doyle S."/>
        </authorList>
    </citation>
    <scope>NUCLEOTIDE SEQUENCE [LARGE SCALE GENOMIC DNA]</scope>
    <source>
        <strain evidence="1 2">NCTC7304</strain>
    </source>
</reference>
<evidence type="ECO:0000313" key="1">
    <source>
        <dbReference type="EMBL" id="SUG33268.1"/>
    </source>
</evidence>
<gene>
    <name evidence="1" type="ORF">NCTC7304_02741</name>
</gene>
<organism evidence="1 2">
    <name type="scientific">Salmonella enterica subsp. arizonae</name>
    <dbReference type="NCBI Taxonomy" id="59203"/>
    <lineage>
        <taxon>Bacteria</taxon>
        <taxon>Pseudomonadati</taxon>
        <taxon>Pseudomonadota</taxon>
        <taxon>Gammaproteobacteria</taxon>
        <taxon>Enterobacterales</taxon>
        <taxon>Enterobacteriaceae</taxon>
        <taxon>Salmonella</taxon>
    </lineage>
</organism>
<name>A0A379SW58_SALER</name>
<sequence length="76" mass="9052">MPVANNLLKSHEFLLAIRSLYFPEGRIFWPPVTQEITVIILVLSCHFTPYRHISFEKNTKKRQIVTRSFENLLNFF</sequence>
<dbReference type="EMBL" id="UGXD01000002">
    <property type="protein sequence ID" value="SUG33268.1"/>
    <property type="molecule type" value="Genomic_DNA"/>
</dbReference>
<proteinExistence type="predicted"/>
<dbReference type="AlphaFoldDB" id="A0A379SW58"/>
<accession>A0A379SW58</accession>
<evidence type="ECO:0000313" key="2">
    <source>
        <dbReference type="Proteomes" id="UP000254762"/>
    </source>
</evidence>
<protein>
    <submittedName>
        <fullName evidence="1">Uncharacterized protein</fullName>
    </submittedName>
</protein>
<dbReference type="Proteomes" id="UP000254762">
    <property type="component" value="Unassembled WGS sequence"/>
</dbReference>